<evidence type="ECO:0000256" key="1">
    <source>
        <dbReference type="ARBA" id="ARBA00022737"/>
    </source>
</evidence>
<dbReference type="InterPro" id="IPR035466">
    <property type="entry name" value="GlmS/AgaS_SIS"/>
</dbReference>
<dbReference type="PANTHER" id="PTHR10937">
    <property type="entry name" value="GLUCOSAMINE--FRUCTOSE-6-PHOSPHATE AMINOTRANSFERASE, ISOMERIZING"/>
    <property type="match status" value="1"/>
</dbReference>
<evidence type="ECO:0000313" key="3">
    <source>
        <dbReference type="EMBL" id="SHF75171.1"/>
    </source>
</evidence>
<proteinExistence type="predicted"/>
<keyword evidence="1" id="KW-0677">Repeat</keyword>
<dbReference type="RefSeq" id="WP_073316795.1">
    <property type="nucleotide sequence ID" value="NZ_FQWD01000001.1"/>
</dbReference>
<dbReference type="Proteomes" id="UP000184520">
    <property type="component" value="Unassembled WGS sequence"/>
</dbReference>
<dbReference type="CDD" id="cd05008">
    <property type="entry name" value="SIS_GlmS_GlmD_1"/>
    <property type="match status" value="1"/>
</dbReference>
<dbReference type="GO" id="GO:1901135">
    <property type="term" value="P:carbohydrate derivative metabolic process"/>
    <property type="evidence" value="ECO:0007669"/>
    <property type="project" value="InterPro"/>
</dbReference>
<dbReference type="SUPFAM" id="SSF53697">
    <property type="entry name" value="SIS domain"/>
    <property type="match status" value="1"/>
</dbReference>
<dbReference type="OrthoDB" id="9761808at2"/>
<sequence>MTSSIMAKEARQAASAIAGQLTHNQAICERLANTLKQRKPGMIMMIARGSSDHAGVFGKYLFEVELGLPVCAAAPSVSGIFNKQLNLANALVIVISQSGRSPDILRQAKDAKAGGAYTVAVVNDETSPLAELCDEVLPVRAGEEKAVAATKSYLASLSALLQLCAEWSGNTELKASLNQLPEALEAVCNEPQQVTQAHLTGVHNCIVLGRAFGYAIAREVALKLKEVLGIHAESFSSAEFIHGPVTLAEKPLSIIDLEIEDESHSFHRSMIEDISRRRAKVVKLANINKALHPRLLPLLLMQRFYLDIEQVAADMGLNPDAPPGLNKVTQTV</sequence>
<dbReference type="InterPro" id="IPR035490">
    <property type="entry name" value="GlmS/FrlB_SIS"/>
</dbReference>
<organism evidence="3 4">
    <name type="scientific">Marisediminitalea aggregata</name>
    <dbReference type="NCBI Taxonomy" id="634436"/>
    <lineage>
        <taxon>Bacteria</taxon>
        <taxon>Pseudomonadati</taxon>
        <taxon>Pseudomonadota</taxon>
        <taxon>Gammaproteobacteria</taxon>
        <taxon>Alteromonadales</taxon>
        <taxon>Alteromonadaceae</taxon>
        <taxon>Marisediminitalea</taxon>
    </lineage>
</organism>
<evidence type="ECO:0000259" key="2">
    <source>
        <dbReference type="PROSITE" id="PS51464"/>
    </source>
</evidence>
<dbReference type="AlphaFoldDB" id="A0A1M5E7Y6"/>
<dbReference type="GO" id="GO:0097367">
    <property type="term" value="F:carbohydrate derivative binding"/>
    <property type="evidence" value="ECO:0007669"/>
    <property type="project" value="InterPro"/>
</dbReference>
<dbReference type="EMBL" id="FQWD01000001">
    <property type="protein sequence ID" value="SHF75171.1"/>
    <property type="molecule type" value="Genomic_DNA"/>
</dbReference>
<gene>
    <name evidence="3" type="ORF">SAMN05216361_0285</name>
</gene>
<evidence type="ECO:0000313" key="4">
    <source>
        <dbReference type="Proteomes" id="UP000184520"/>
    </source>
</evidence>
<keyword evidence="3" id="KW-0032">Aminotransferase</keyword>
<keyword evidence="3" id="KW-0808">Transferase</keyword>
<dbReference type="PANTHER" id="PTHR10937:SF8">
    <property type="entry name" value="AMINOTRANSFERASE-RELATED"/>
    <property type="match status" value="1"/>
</dbReference>
<dbReference type="STRING" id="634436.SAMN05216361_0285"/>
<dbReference type="NCBIfam" id="NF046059">
    <property type="entry name" value="NagB_SO3506"/>
    <property type="match status" value="1"/>
</dbReference>
<keyword evidence="4" id="KW-1185">Reference proteome</keyword>
<dbReference type="InterPro" id="IPR046348">
    <property type="entry name" value="SIS_dom_sf"/>
</dbReference>
<feature type="domain" description="SIS" evidence="2">
    <location>
        <begin position="31"/>
        <end position="173"/>
    </location>
</feature>
<accession>A0A1M5E7Y6</accession>
<dbReference type="InterPro" id="IPR001347">
    <property type="entry name" value="SIS_dom"/>
</dbReference>
<dbReference type="Gene3D" id="3.40.50.10490">
    <property type="entry name" value="Glucose-6-phosphate isomerase like protein, domain 1"/>
    <property type="match status" value="2"/>
</dbReference>
<dbReference type="Pfam" id="PF01380">
    <property type="entry name" value="SIS"/>
    <property type="match status" value="1"/>
</dbReference>
<name>A0A1M5E7Y6_9ALTE</name>
<dbReference type="GO" id="GO:0008483">
    <property type="term" value="F:transaminase activity"/>
    <property type="evidence" value="ECO:0007669"/>
    <property type="project" value="UniProtKB-KW"/>
</dbReference>
<reference evidence="4" key="1">
    <citation type="submission" date="2016-11" db="EMBL/GenBank/DDBJ databases">
        <authorList>
            <person name="Varghese N."/>
            <person name="Submissions S."/>
        </authorList>
    </citation>
    <scope>NUCLEOTIDE SEQUENCE [LARGE SCALE GENOMIC DNA]</scope>
    <source>
        <strain evidence="4">CGMCC 1.8995</strain>
    </source>
</reference>
<dbReference type="CDD" id="cd05009">
    <property type="entry name" value="SIS_GlmS_GlmD_2"/>
    <property type="match status" value="1"/>
</dbReference>
<feature type="domain" description="SIS" evidence="2">
    <location>
        <begin position="194"/>
        <end position="332"/>
    </location>
</feature>
<dbReference type="PROSITE" id="PS51464">
    <property type="entry name" value="SIS"/>
    <property type="match status" value="2"/>
</dbReference>
<protein>
    <submittedName>
        <fullName evidence="3">Glucosamine--fructose-6-phosphate aminotransferase (Isomerizing)</fullName>
    </submittedName>
</protein>